<proteinExistence type="predicted"/>
<evidence type="ECO:0000313" key="1">
    <source>
        <dbReference type="EMBL" id="ETJ18494.1"/>
    </source>
</evidence>
<dbReference type="Gene3D" id="3.30.70.120">
    <property type="match status" value="1"/>
</dbReference>
<dbReference type="AlphaFoldDB" id="W1WPX2"/>
<dbReference type="SUPFAM" id="SSF54913">
    <property type="entry name" value="GlnB-like"/>
    <property type="match status" value="1"/>
</dbReference>
<accession>W1WPX2</accession>
<dbReference type="GO" id="GO:0005829">
    <property type="term" value="C:cytosol"/>
    <property type="evidence" value="ECO:0007669"/>
    <property type="project" value="TreeGrafter"/>
</dbReference>
<dbReference type="GO" id="GO:0006808">
    <property type="term" value="P:regulation of nitrogen utilization"/>
    <property type="evidence" value="ECO:0007669"/>
    <property type="project" value="InterPro"/>
</dbReference>
<dbReference type="Pfam" id="PF00543">
    <property type="entry name" value="P-II"/>
    <property type="match status" value="1"/>
</dbReference>
<dbReference type="PRINTS" id="PR00340">
    <property type="entry name" value="PIIGLNB"/>
</dbReference>
<sequence>MKEVLAIIRPNKVKETKKALLEAGIPGYTGRQVRGKGKEAVTVILPDDSIMKTNLMHKREILLIVEDCHVDKVVKVIMDVNSTNNQGDGKIFVSPVLRTYTISEGK</sequence>
<dbReference type="GO" id="GO:0030234">
    <property type="term" value="F:enzyme regulator activity"/>
    <property type="evidence" value="ECO:0007669"/>
    <property type="project" value="InterPro"/>
</dbReference>
<organism evidence="1">
    <name type="scientific">human gut metagenome</name>
    <dbReference type="NCBI Taxonomy" id="408170"/>
    <lineage>
        <taxon>unclassified sequences</taxon>
        <taxon>metagenomes</taxon>
        <taxon>organismal metagenomes</taxon>
    </lineage>
</organism>
<comment type="caution">
    <text evidence="1">The sequence shown here is derived from an EMBL/GenBank/DDBJ whole genome shotgun (WGS) entry which is preliminary data.</text>
</comment>
<dbReference type="SMART" id="SM00938">
    <property type="entry name" value="P-II"/>
    <property type="match status" value="1"/>
</dbReference>
<dbReference type="GO" id="GO:0005524">
    <property type="term" value="F:ATP binding"/>
    <property type="evidence" value="ECO:0007669"/>
    <property type="project" value="TreeGrafter"/>
</dbReference>
<protein>
    <submittedName>
        <fullName evidence="1">Nitrogen regulatory protein P-II</fullName>
    </submittedName>
</protein>
<dbReference type="PANTHER" id="PTHR30115:SF11">
    <property type="entry name" value="NITROGEN REGULATORY PROTEIN P-II HOMOLOG"/>
    <property type="match status" value="1"/>
</dbReference>
<dbReference type="PANTHER" id="PTHR30115">
    <property type="entry name" value="NITROGEN REGULATORY PROTEIN P-II"/>
    <property type="match status" value="1"/>
</dbReference>
<dbReference type="PROSITE" id="PS00638">
    <property type="entry name" value="PII_GLNB_CTER"/>
    <property type="match status" value="1"/>
</dbReference>
<name>W1WPX2_9ZZZZ</name>
<dbReference type="InterPro" id="IPR017918">
    <property type="entry name" value="N-reg_PII_CS"/>
</dbReference>
<dbReference type="EMBL" id="AZMM01018624">
    <property type="protein sequence ID" value="ETJ18494.1"/>
    <property type="molecule type" value="Genomic_DNA"/>
</dbReference>
<gene>
    <name evidence="1" type="ORF">Q604_UNBC18624G0009</name>
</gene>
<dbReference type="InterPro" id="IPR002187">
    <property type="entry name" value="N-reg_PII"/>
</dbReference>
<dbReference type="InterPro" id="IPR015867">
    <property type="entry name" value="N-reg_PII/ATP_PRibTrfase_C"/>
</dbReference>
<dbReference type="PROSITE" id="PS51343">
    <property type="entry name" value="PII_GLNB_DOM"/>
    <property type="match status" value="1"/>
</dbReference>
<reference evidence="1" key="1">
    <citation type="submission" date="2013-12" db="EMBL/GenBank/DDBJ databases">
        <title>A Varibaculum cambriense genome reconstructed from a premature infant gut community with otherwise low bacterial novelty that shifts toward anaerobic metabolism during the third week of life.</title>
        <authorList>
            <person name="Brown C.T."/>
            <person name="Sharon I."/>
            <person name="Thomas B.C."/>
            <person name="Castelle C.J."/>
            <person name="Morowitz M.J."/>
            <person name="Banfield J.F."/>
        </authorList>
    </citation>
    <scope>NUCLEOTIDE SEQUENCE</scope>
</reference>
<dbReference type="InterPro" id="IPR011322">
    <property type="entry name" value="N-reg_PII-like_a/b"/>
</dbReference>